<dbReference type="PANTHER" id="PTHR12436:SF3">
    <property type="entry name" value="GERMINAL-CENTER ASSOCIATED NUCLEAR PROTEIN"/>
    <property type="match status" value="1"/>
</dbReference>
<dbReference type="RefSeq" id="XP_022765678.1">
    <property type="nucleotide sequence ID" value="XM_022909943.1"/>
</dbReference>
<dbReference type="OrthoDB" id="264795at2759"/>
<proteinExistence type="predicted"/>
<dbReference type="PANTHER" id="PTHR12436">
    <property type="entry name" value="80 KDA MCM3-ASSOCIATED PROTEIN"/>
    <property type="match status" value="1"/>
</dbReference>
<dbReference type="GO" id="GO:0070390">
    <property type="term" value="C:transcription export complex 2"/>
    <property type="evidence" value="ECO:0007669"/>
    <property type="project" value="TreeGrafter"/>
</dbReference>
<evidence type="ECO:0000313" key="5">
    <source>
        <dbReference type="RefSeq" id="XP_022765679.1"/>
    </source>
</evidence>
<dbReference type="GO" id="GO:0006406">
    <property type="term" value="P:mRNA export from nucleus"/>
    <property type="evidence" value="ECO:0007669"/>
    <property type="project" value="TreeGrafter"/>
</dbReference>
<feature type="compositionally biased region" description="Polar residues" evidence="1">
    <location>
        <begin position="12"/>
        <end position="47"/>
    </location>
</feature>
<dbReference type="KEGG" id="dzi:111310462"/>
<evidence type="ECO:0000256" key="1">
    <source>
        <dbReference type="SAM" id="MobiDB-lite"/>
    </source>
</evidence>
<organism evidence="3 4">
    <name type="scientific">Durio zibethinus</name>
    <name type="common">Durian</name>
    <dbReference type="NCBI Taxonomy" id="66656"/>
    <lineage>
        <taxon>Eukaryota</taxon>
        <taxon>Viridiplantae</taxon>
        <taxon>Streptophyta</taxon>
        <taxon>Embryophyta</taxon>
        <taxon>Tracheophyta</taxon>
        <taxon>Spermatophyta</taxon>
        <taxon>Magnoliopsida</taxon>
        <taxon>eudicotyledons</taxon>
        <taxon>Gunneridae</taxon>
        <taxon>Pentapetalae</taxon>
        <taxon>rosids</taxon>
        <taxon>malvids</taxon>
        <taxon>Malvales</taxon>
        <taxon>Malvaceae</taxon>
        <taxon>Helicteroideae</taxon>
        <taxon>Durio</taxon>
    </lineage>
</organism>
<evidence type="ECO:0000313" key="3">
    <source>
        <dbReference type="Proteomes" id="UP000515121"/>
    </source>
</evidence>
<dbReference type="Proteomes" id="UP000515121">
    <property type="component" value="Unplaced"/>
</dbReference>
<dbReference type="Pfam" id="PF03399">
    <property type="entry name" value="SAC3_GANP"/>
    <property type="match status" value="1"/>
</dbReference>
<dbReference type="FunFam" id="1.25.40.990:FF:000012">
    <property type="entry name" value="SAC3 family protein C"/>
    <property type="match status" value="1"/>
</dbReference>
<feature type="domain" description="SAC3/GANP/THP3 conserved" evidence="2">
    <location>
        <begin position="97"/>
        <end position="387"/>
    </location>
</feature>
<sequence>MDDSGRRRQQWRNHPSSSLTGPTRSRSQKLSSNPAKTTHSSNFIPRSTTTTGTTPDNTKNPGYVPKWKSETNANKQQEVEKEAGDDVGSIVGTCLFMCPEGERAQRERQRDLAVFERLNGDPRKTSPALAVKKFCRTISLKYVQASDVRPLSVLEDTLNYLLNLLDSSEHPFEVVHDFIFDRTRSIRQDLSMQNIVNDRAIHMYEKMVKFHVVSHHRLQNCGSSSMSSLQYLNMEQLTKTLASLYILYEANRSSNSIYENEAEFRSLYVLLHLDSKRQQTEESLSFWFCRVPPIVMKSKEMHFARQVLRFYRMGNYRSFLCTVSAEASYLQYCVIEPYVNEIRALAVSYINNCCYKFHPYPLEQLSKLLMMKESDAESFCHACSLETLTDDGGNKLLPTKQTTFSIPKGSFQSYSLLGLQQ</sequence>
<dbReference type="RefSeq" id="XP_022765679.1">
    <property type="nucleotide sequence ID" value="XM_022909944.1"/>
</dbReference>
<protein>
    <submittedName>
        <fullName evidence="4 5">SAC3 family protein C isoform X1</fullName>
    </submittedName>
</protein>
<evidence type="ECO:0000259" key="2">
    <source>
        <dbReference type="Pfam" id="PF03399"/>
    </source>
</evidence>
<reference evidence="4 5" key="1">
    <citation type="submission" date="2025-04" db="UniProtKB">
        <authorList>
            <consortium name="RefSeq"/>
        </authorList>
    </citation>
    <scope>IDENTIFICATION</scope>
    <source>
        <tissue evidence="4 5">Fruit stalk</tissue>
    </source>
</reference>
<dbReference type="InterPro" id="IPR005062">
    <property type="entry name" value="SAC3/GANP/THP3_conserved"/>
</dbReference>
<evidence type="ECO:0000313" key="4">
    <source>
        <dbReference type="RefSeq" id="XP_022765678.1"/>
    </source>
</evidence>
<name>A0A6P6ALH7_DURZI</name>
<accession>A0A6P6ALH7</accession>
<dbReference type="GO" id="GO:0005737">
    <property type="term" value="C:cytoplasm"/>
    <property type="evidence" value="ECO:0007669"/>
    <property type="project" value="TreeGrafter"/>
</dbReference>
<feature type="region of interest" description="Disordered" evidence="1">
    <location>
        <begin position="1"/>
        <end position="84"/>
    </location>
</feature>
<dbReference type="GeneID" id="111310462"/>
<keyword evidence="3" id="KW-1185">Reference proteome</keyword>
<dbReference type="Gene3D" id="1.25.40.990">
    <property type="match status" value="1"/>
</dbReference>
<dbReference type="InterPro" id="IPR045107">
    <property type="entry name" value="SAC3/GANP/THP3"/>
</dbReference>
<gene>
    <name evidence="4 5" type="primary">LOC111310462</name>
</gene>
<dbReference type="AlphaFoldDB" id="A0A6P6ALH7"/>